<proteinExistence type="predicted"/>
<comment type="caution">
    <text evidence="1">The sequence shown here is derived from an EMBL/GenBank/DDBJ whole genome shotgun (WGS) entry which is preliminary data.</text>
</comment>
<evidence type="ECO:0000313" key="1">
    <source>
        <dbReference type="EMBL" id="ONI46524.1"/>
    </source>
</evidence>
<organism evidence="1 2">
    <name type="scientific">Candidatus Epulonipiscium fishelsonii</name>
    <dbReference type="NCBI Taxonomy" id="77094"/>
    <lineage>
        <taxon>Bacteria</taxon>
        <taxon>Bacillati</taxon>
        <taxon>Bacillota</taxon>
        <taxon>Clostridia</taxon>
        <taxon>Lachnospirales</taxon>
        <taxon>Lachnospiraceae</taxon>
        <taxon>Candidatus Epulonipiscium</taxon>
    </lineage>
</organism>
<sequence length="259" mass="30398">MSNLTVYNNYRDEIITLSEKYIQMIKDNLPGTSTNFFTILSDHKDKIIEILYTNQNKIIDEQIMKKINEIIDSTYNRLAEENYNLANNNAGWNAYSLKHREQEALLNLIYTRYNNIINLKNSLRLKGKEKNIGFADSSFNPTIELKNITIQYCEYLQKLTILLDISWYKINYIHYAEVIKLINDFSITCDPDTARWRGNSIELIDLIKEQMDKSLINLTSSSGNESLLKEENKDIGILKEYHKLMNDINELRQLAQKHI</sequence>
<gene>
    <name evidence="1" type="ORF">AN640_03245</name>
</gene>
<evidence type="ECO:0000313" key="2">
    <source>
        <dbReference type="Proteomes" id="UP000188637"/>
    </source>
</evidence>
<protein>
    <submittedName>
        <fullName evidence="1">Uncharacterized protein</fullName>
    </submittedName>
</protein>
<reference evidence="1" key="1">
    <citation type="submission" date="2016-08" db="EMBL/GenBank/DDBJ databases">
        <authorList>
            <person name="Ngugi D.K."/>
            <person name="Miyake S."/>
            <person name="Stingl U."/>
        </authorList>
    </citation>
    <scope>NUCLEOTIDE SEQUENCE</scope>
    <source>
        <strain evidence="1">SCG-D08WGA-EpuloA1</strain>
    </source>
</reference>
<name>A0ACC8XJB1_9FIRM</name>
<accession>A0ACC8XJB1</accession>
<dbReference type="EMBL" id="LJHD01000006">
    <property type="protein sequence ID" value="ONI46524.1"/>
    <property type="molecule type" value="Genomic_DNA"/>
</dbReference>
<dbReference type="Proteomes" id="UP000188637">
    <property type="component" value="Unassembled WGS sequence"/>
</dbReference>
<keyword evidence="2" id="KW-1185">Reference proteome</keyword>